<protein>
    <submittedName>
        <fullName evidence="3">Uncharacterized protein</fullName>
    </submittedName>
</protein>
<evidence type="ECO:0000313" key="4">
    <source>
        <dbReference type="Proteomes" id="UP001459204"/>
    </source>
</evidence>
<organism evidence="3 4">
    <name type="scientific">Pseudoxanthomonas putridarboris</name>
    <dbReference type="NCBI Taxonomy" id="752605"/>
    <lineage>
        <taxon>Bacteria</taxon>
        <taxon>Pseudomonadati</taxon>
        <taxon>Pseudomonadota</taxon>
        <taxon>Gammaproteobacteria</taxon>
        <taxon>Lysobacterales</taxon>
        <taxon>Lysobacteraceae</taxon>
        <taxon>Pseudoxanthomonas</taxon>
    </lineage>
</organism>
<gene>
    <name evidence="3" type="ORF">AAD027_15470</name>
</gene>
<dbReference type="RefSeq" id="WP_341726927.1">
    <property type="nucleotide sequence ID" value="NZ_JBBWWT010000008.1"/>
</dbReference>
<feature type="chain" id="PRO_5045727497" evidence="2">
    <location>
        <begin position="18"/>
        <end position="437"/>
    </location>
</feature>
<comment type="caution">
    <text evidence="3">The sequence shown here is derived from an EMBL/GenBank/DDBJ whole genome shotgun (WGS) entry which is preliminary data.</text>
</comment>
<feature type="transmembrane region" description="Helical" evidence="1">
    <location>
        <begin position="376"/>
        <end position="400"/>
    </location>
</feature>
<feature type="transmembrane region" description="Helical" evidence="1">
    <location>
        <begin position="412"/>
        <end position="433"/>
    </location>
</feature>
<evidence type="ECO:0000256" key="2">
    <source>
        <dbReference type="SAM" id="SignalP"/>
    </source>
</evidence>
<proteinExistence type="predicted"/>
<name>A0ABU9J3C6_9GAMM</name>
<evidence type="ECO:0000256" key="1">
    <source>
        <dbReference type="SAM" id="Phobius"/>
    </source>
</evidence>
<feature type="signal peptide" evidence="2">
    <location>
        <begin position="1"/>
        <end position="17"/>
    </location>
</feature>
<dbReference type="Proteomes" id="UP001459204">
    <property type="component" value="Unassembled WGS sequence"/>
</dbReference>
<dbReference type="EMBL" id="JBBWWT010000008">
    <property type="protein sequence ID" value="MEL1265754.1"/>
    <property type="molecule type" value="Genomic_DNA"/>
</dbReference>
<sequence length="437" mass="45366">MLFLLAASLVFADAASAQSSSEMRRLQDVIAKRPVDKLVVPTHHDAIAGTRVVATDRDVAGPSQAIGAARRQVPGVAVPAGVPVGAVPSRPSGAQRLPAGLYSVALSKPEEQVASRAVQALQADPRNAGTAIAVFPNLIRDVGADQSVAHFKPYVMTGGPLKYQPQTGAFVGYLRVGVAAVDKPGSQELSAPLTFQVLEQDVASPGHVSLERTSPPYATINIATADAIEPFIVRVASQFVPDGVPVSFTVNPTLFLKLDRRTIQGYGLETTRVSVAVMGIENPKDRVVTLQADPSAHLASAQLRLDGSGHAETLLRSDGTGPSTITASMPGLANATAPIDYAPPWRTIIASALGGLLGGGVRLASTVKQSRRFGRGLIAILMSMLVGVMVLGLAVLGVNVLPISFPVRVGEVFSFIVSAVGAFVGVSALKGFVAQET</sequence>
<reference evidence="3 4" key="1">
    <citation type="submission" date="2024-04" db="EMBL/GenBank/DDBJ databases">
        <title>Draft genome sequence of Pseudoxanthomonas putridarboris WD12.</title>
        <authorList>
            <person name="Oh J."/>
        </authorList>
    </citation>
    <scope>NUCLEOTIDE SEQUENCE [LARGE SCALE GENOMIC DNA]</scope>
    <source>
        <strain evidence="3 4">WD12</strain>
    </source>
</reference>
<accession>A0ABU9J3C6</accession>
<keyword evidence="4" id="KW-1185">Reference proteome</keyword>
<keyword evidence="2" id="KW-0732">Signal</keyword>
<keyword evidence="1" id="KW-0812">Transmembrane</keyword>
<keyword evidence="1" id="KW-0472">Membrane</keyword>
<keyword evidence="1" id="KW-1133">Transmembrane helix</keyword>
<feature type="transmembrane region" description="Helical" evidence="1">
    <location>
        <begin position="345"/>
        <end position="364"/>
    </location>
</feature>
<evidence type="ECO:0000313" key="3">
    <source>
        <dbReference type="EMBL" id="MEL1265754.1"/>
    </source>
</evidence>